<accession>A0A1U7ZYA1</accession>
<evidence type="ECO:0000256" key="1">
    <source>
        <dbReference type="ARBA" id="ARBA00005437"/>
    </source>
</evidence>
<proteinExistence type="inferred from homology"/>
<dbReference type="Gene3D" id="2.40.160.200">
    <property type="entry name" value="LURP1-related"/>
    <property type="match status" value="1"/>
</dbReference>
<dbReference type="InterPro" id="IPR025659">
    <property type="entry name" value="Tubby-like_C"/>
</dbReference>
<protein>
    <submittedName>
        <fullName evidence="3">Protein LURP-one-related 8-like</fullName>
    </submittedName>
</protein>
<evidence type="ECO:0000313" key="2">
    <source>
        <dbReference type="Proteomes" id="UP000189703"/>
    </source>
</evidence>
<gene>
    <name evidence="3" type="primary">LOC104598924</name>
</gene>
<dbReference type="OMA" id="MIMINDA"/>
<reference evidence="3" key="1">
    <citation type="submission" date="2025-08" db="UniProtKB">
        <authorList>
            <consortium name="RefSeq"/>
        </authorList>
    </citation>
    <scope>IDENTIFICATION</scope>
</reference>
<dbReference type="PANTHER" id="PTHR31087">
    <property type="match status" value="1"/>
</dbReference>
<sequence>MEISTLAQDRRRFIKSQSQRRKAGIVASACAEASTHAPAGACPARLTIWRKSLLFNGNGYTVYNDLDGRLVFRVDNYACDWREEMFLMDYAGNVLFTIRRCRKKLSISGSWEAFRGDREVLGCGADHEKPLIKATKMLGNPSCKLTVATRDEYRMKWSGHDGWSKIYRTTAGTSPVAEVSRKSGAASESFLGKDVLTLTVQPGIDQAMIMAMVMINDAMR</sequence>
<dbReference type="eggNOG" id="ENOG502S03R">
    <property type="taxonomic scope" value="Eukaryota"/>
</dbReference>
<evidence type="ECO:0000313" key="3">
    <source>
        <dbReference type="RefSeq" id="XP_010259522.1"/>
    </source>
</evidence>
<dbReference type="InterPro" id="IPR038595">
    <property type="entry name" value="LOR_sf"/>
</dbReference>
<dbReference type="RefSeq" id="XP_010259522.1">
    <property type="nucleotide sequence ID" value="XM_010261220.2"/>
</dbReference>
<dbReference type="InterPro" id="IPR007612">
    <property type="entry name" value="LOR"/>
</dbReference>
<dbReference type="SUPFAM" id="SSF54518">
    <property type="entry name" value="Tubby C-terminal domain-like"/>
    <property type="match status" value="1"/>
</dbReference>
<dbReference type="OrthoDB" id="652749at2759"/>
<dbReference type="Proteomes" id="UP000189703">
    <property type="component" value="Unplaced"/>
</dbReference>
<keyword evidence="2" id="KW-1185">Reference proteome</keyword>
<dbReference type="Pfam" id="PF04525">
    <property type="entry name" value="LOR"/>
    <property type="match status" value="1"/>
</dbReference>
<dbReference type="KEGG" id="nnu:104598924"/>
<name>A0A1U7ZYA1_NELNU</name>
<organism evidence="2 3">
    <name type="scientific">Nelumbo nucifera</name>
    <name type="common">Sacred lotus</name>
    <dbReference type="NCBI Taxonomy" id="4432"/>
    <lineage>
        <taxon>Eukaryota</taxon>
        <taxon>Viridiplantae</taxon>
        <taxon>Streptophyta</taxon>
        <taxon>Embryophyta</taxon>
        <taxon>Tracheophyta</taxon>
        <taxon>Spermatophyta</taxon>
        <taxon>Magnoliopsida</taxon>
        <taxon>Proteales</taxon>
        <taxon>Nelumbonaceae</taxon>
        <taxon>Nelumbo</taxon>
    </lineage>
</organism>
<comment type="similarity">
    <text evidence="1">Belongs to the LOR family.</text>
</comment>
<dbReference type="GeneID" id="104598924"/>
<dbReference type="AlphaFoldDB" id="A0A1U7ZYA1"/>
<dbReference type="PANTHER" id="PTHR31087:SF161">
    <property type="entry name" value="TUBBY C 2 FAMILY PROTEIN"/>
    <property type="match status" value="1"/>
</dbReference>